<organism evidence="1">
    <name type="scientific">Guillardia theta (strain CCMP2712)</name>
    <name type="common">Cryptophyte</name>
    <dbReference type="NCBI Taxonomy" id="905079"/>
    <lineage>
        <taxon>Eukaryota</taxon>
        <taxon>Cryptophyceae</taxon>
        <taxon>Pyrenomonadales</taxon>
        <taxon>Geminigeraceae</taxon>
        <taxon>Guillardia</taxon>
    </lineage>
</organism>
<protein>
    <submittedName>
        <fullName evidence="1 2">Uncharacterized protein</fullName>
    </submittedName>
</protein>
<keyword evidence="3" id="KW-1185">Reference proteome</keyword>
<dbReference type="Proteomes" id="UP000011087">
    <property type="component" value="Unassembled WGS sequence"/>
</dbReference>
<reference evidence="2" key="3">
    <citation type="submission" date="2015-06" db="UniProtKB">
        <authorList>
            <consortium name="EnsemblProtists"/>
        </authorList>
    </citation>
    <scope>IDENTIFICATION</scope>
</reference>
<accession>L1JNW5</accession>
<reference evidence="3" key="2">
    <citation type="submission" date="2012-11" db="EMBL/GenBank/DDBJ databases">
        <authorList>
            <person name="Kuo A."/>
            <person name="Curtis B.A."/>
            <person name="Tanifuji G."/>
            <person name="Burki F."/>
            <person name="Gruber A."/>
            <person name="Irimia M."/>
            <person name="Maruyama S."/>
            <person name="Arias M.C."/>
            <person name="Ball S.G."/>
            <person name="Gile G.H."/>
            <person name="Hirakawa Y."/>
            <person name="Hopkins J.F."/>
            <person name="Rensing S.A."/>
            <person name="Schmutz J."/>
            <person name="Symeonidi A."/>
            <person name="Elias M."/>
            <person name="Eveleigh R.J."/>
            <person name="Herman E.K."/>
            <person name="Klute M.J."/>
            <person name="Nakayama T."/>
            <person name="Obornik M."/>
            <person name="Reyes-Prieto A."/>
            <person name="Armbrust E.V."/>
            <person name="Aves S.J."/>
            <person name="Beiko R.G."/>
            <person name="Coutinho P."/>
            <person name="Dacks J.B."/>
            <person name="Durnford D.G."/>
            <person name="Fast N.M."/>
            <person name="Green B.R."/>
            <person name="Grisdale C."/>
            <person name="Hempe F."/>
            <person name="Henrissat B."/>
            <person name="Hoppner M.P."/>
            <person name="Ishida K.-I."/>
            <person name="Kim E."/>
            <person name="Koreny L."/>
            <person name="Kroth P.G."/>
            <person name="Liu Y."/>
            <person name="Malik S.-B."/>
            <person name="Maier U.G."/>
            <person name="McRose D."/>
            <person name="Mock T."/>
            <person name="Neilson J.A."/>
            <person name="Onodera N.T."/>
            <person name="Poole A.M."/>
            <person name="Pritham E.J."/>
            <person name="Richards T.A."/>
            <person name="Rocap G."/>
            <person name="Roy S.W."/>
            <person name="Sarai C."/>
            <person name="Schaack S."/>
            <person name="Shirato S."/>
            <person name="Slamovits C.H."/>
            <person name="Spencer D.F."/>
            <person name="Suzuki S."/>
            <person name="Worden A.Z."/>
            <person name="Zauner S."/>
            <person name="Barry K."/>
            <person name="Bell C."/>
            <person name="Bharti A.K."/>
            <person name="Crow J.A."/>
            <person name="Grimwood J."/>
            <person name="Kramer R."/>
            <person name="Lindquist E."/>
            <person name="Lucas S."/>
            <person name="Salamov A."/>
            <person name="McFadden G.I."/>
            <person name="Lane C.E."/>
            <person name="Keeling P.J."/>
            <person name="Gray M.W."/>
            <person name="Grigoriev I.V."/>
            <person name="Archibald J.M."/>
        </authorList>
    </citation>
    <scope>NUCLEOTIDE SEQUENCE</scope>
    <source>
        <strain evidence="3">CCMP2712</strain>
    </source>
</reference>
<gene>
    <name evidence="1" type="ORF">GUITHDRAFT_104270</name>
</gene>
<evidence type="ECO:0000313" key="2">
    <source>
        <dbReference type="EnsemblProtists" id="EKX49875"/>
    </source>
</evidence>
<dbReference type="EnsemblProtists" id="EKX49875">
    <property type="protein sequence ID" value="EKX49875"/>
    <property type="gene ID" value="GUITHDRAFT_104270"/>
</dbReference>
<dbReference type="GeneID" id="17306558"/>
<evidence type="ECO:0000313" key="3">
    <source>
        <dbReference type="Proteomes" id="UP000011087"/>
    </source>
</evidence>
<dbReference type="HOGENOM" id="CLU_2325182_0_0_1"/>
<proteinExistence type="predicted"/>
<sequence>MRMFSEIRSFQELSALTFSIPTPSGGAAKSHFGPHSWYRPWAGSQGDGYIAYDNQLYWDHGFDYSNSMYSDPTAHQDIAPNRDVRGFVGTDQYPYNGMY</sequence>
<dbReference type="KEGG" id="gtt:GUITHDRAFT_104270"/>
<reference evidence="1 3" key="1">
    <citation type="journal article" date="2012" name="Nature">
        <title>Algal genomes reveal evolutionary mosaicism and the fate of nucleomorphs.</title>
        <authorList>
            <consortium name="DOE Joint Genome Institute"/>
            <person name="Curtis B.A."/>
            <person name="Tanifuji G."/>
            <person name="Burki F."/>
            <person name="Gruber A."/>
            <person name="Irimia M."/>
            <person name="Maruyama S."/>
            <person name="Arias M.C."/>
            <person name="Ball S.G."/>
            <person name="Gile G.H."/>
            <person name="Hirakawa Y."/>
            <person name="Hopkins J.F."/>
            <person name="Kuo A."/>
            <person name="Rensing S.A."/>
            <person name="Schmutz J."/>
            <person name="Symeonidi A."/>
            <person name="Elias M."/>
            <person name="Eveleigh R.J."/>
            <person name="Herman E.K."/>
            <person name="Klute M.J."/>
            <person name="Nakayama T."/>
            <person name="Obornik M."/>
            <person name="Reyes-Prieto A."/>
            <person name="Armbrust E.V."/>
            <person name="Aves S.J."/>
            <person name="Beiko R.G."/>
            <person name="Coutinho P."/>
            <person name="Dacks J.B."/>
            <person name="Durnford D.G."/>
            <person name="Fast N.M."/>
            <person name="Green B.R."/>
            <person name="Grisdale C.J."/>
            <person name="Hempel F."/>
            <person name="Henrissat B."/>
            <person name="Hoppner M.P."/>
            <person name="Ishida K."/>
            <person name="Kim E."/>
            <person name="Koreny L."/>
            <person name="Kroth P.G."/>
            <person name="Liu Y."/>
            <person name="Malik S.B."/>
            <person name="Maier U.G."/>
            <person name="McRose D."/>
            <person name="Mock T."/>
            <person name="Neilson J.A."/>
            <person name="Onodera N.T."/>
            <person name="Poole A.M."/>
            <person name="Pritham E.J."/>
            <person name="Richards T.A."/>
            <person name="Rocap G."/>
            <person name="Roy S.W."/>
            <person name="Sarai C."/>
            <person name="Schaack S."/>
            <person name="Shirato S."/>
            <person name="Slamovits C.H."/>
            <person name="Spencer D.F."/>
            <person name="Suzuki S."/>
            <person name="Worden A.Z."/>
            <person name="Zauner S."/>
            <person name="Barry K."/>
            <person name="Bell C."/>
            <person name="Bharti A.K."/>
            <person name="Crow J.A."/>
            <person name="Grimwood J."/>
            <person name="Kramer R."/>
            <person name="Lindquist E."/>
            <person name="Lucas S."/>
            <person name="Salamov A."/>
            <person name="McFadden G.I."/>
            <person name="Lane C.E."/>
            <person name="Keeling P.J."/>
            <person name="Gray M.W."/>
            <person name="Grigoriev I.V."/>
            <person name="Archibald J.M."/>
        </authorList>
    </citation>
    <scope>NUCLEOTIDE SEQUENCE</scope>
    <source>
        <strain evidence="1 3">CCMP2712</strain>
    </source>
</reference>
<name>L1JNW5_GUITC</name>
<dbReference type="AlphaFoldDB" id="L1JNW5"/>
<dbReference type="PaxDb" id="55529-EKX49875"/>
<dbReference type="RefSeq" id="XP_005836855.1">
    <property type="nucleotide sequence ID" value="XM_005836798.1"/>
</dbReference>
<dbReference type="EMBL" id="JH992980">
    <property type="protein sequence ID" value="EKX49875.1"/>
    <property type="molecule type" value="Genomic_DNA"/>
</dbReference>
<evidence type="ECO:0000313" key="1">
    <source>
        <dbReference type="EMBL" id="EKX49875.1"/>
    </source>
</evidence>